<proteinExistence type="predicted"/>
<reference evidence="3 4" key="1">
    <citation type="journal article" date="2018" name="ISME J.">
        <title>Endosymbiont genomes yield clues of tubeworm success.</title>
        <authorList>
            <person name="Li Y."/>
            <person name="Liles M.R."/>
            <person name="Halanych K.M."/>
        </authorList>
    </citation>
    <scope>NUCLEOTIDE SEQUENCE [LARGE SCALE GENOMIC DNA]</scope>
    <source>
        <strain evidence="3">A1464</strain>
    </source>
</reference>
<name>A0A370D7U1_9GAMM</name>
<dbReference type="AlphaFoldDB" id="A0A370D7U1"/>
<sequence>MKKMIKYVISILLIMGSASTQAMNVWVVESGANPFLSSQNTLSLSAGTTSLDLYYDVEGDTSYGYDFIMDITGSGSISNVGGGDSDLGDVFGNGWRQFGGDIYGEVGSSVLGFSFDFTAAEGASLLIGGTYTDGNFDDTAINSATLASVSAVPVPAAVWLFGSGLIGLFGVAKRRKA</sequence>
<keyword evidence="1" id="KW-0812">Transmembrane</keyword>
<feature type="signal peptide" evidence="2">
    <location>
        <begin position="1"/>
        <end position="22"/>
    </location>
</feature>
<keyword evidence="4" id="KW-1185">Reference proteome</keyword>
<evidence type="ECO:0000256" key="1">
    <source>
        <dbReference type="SAM" id="Phobius"/>
    </source>
</evidence>
<keyword evidence="2" id="KW-0732">Signal</keyword>
<accession>A0A370D7U1</accession>
<organism evidence="3 4">
    <name type="scientific">endosymbiont of Galathealinum brachiosum</name>
    <dbReference type="NCBI Taxonomy" id="2200906"/>
    <lineage>
        <taxon>Bacteria</taxon>
        <taxon>Pseudomonadati</taxon>
        <taxon>Pseudomonadota</taxon>
        <taxon>Gammaproteobacteria</taxon>
        <taxon>sulfur-oxidizing symbionts</taxon>
    </lineage>
</organism>
<evidence type="ECO:0008006" key="5">
    <source>
        <dbReference type="Google" id="ProtNLM"/>
    </source>
</evidence>
<evidence type="ECO:0000313" key="3">
    <source>
        <dbReference type="EMBL" id="RDH81015.1"/>
    </source>
</evidence>
<feature type="chain" id="PRO_5017044076" description="VPLPA-CTERM sorting domain-containing protein" evidence="2">
    <location>
        <begin position="23"/>
        <end position="177"/>
    </location>
</feature>
<keyword evidence="1" id="KW-0472">Membrane</keyword>
<evidence type="ECO:0000256" key="2">
    <source>
        <dbReference type="SAM" id="SignalP"/>
    </source>
</evidence>
<keyword evidence="1" id="KW-1133">Transmembrane helix</keyword>
<protein>
    <recommendedName>
        <fullName evidence="5">VPLPA-CTERM sorting domain-containing protein</fullName>
    </recommendedName>
</protein>
<gene>
    <name evidence="3" type="ORF">DIZ80_12895</name>
</gene>
<dbReference type="EMBL" id="QFXC01000013">
    <property type="protein sequence ID" value="RDH81015.1"/>
    <property type="molecule type" value="Genomic_DNA"/>
</dbReference>
<comment type="caution">
    <text evidence="3">The sequence shown here is derived from an EMBL/GenBank/DDBJ whole genome shotgun (WGS) entry which is preliminary data.</text>
</comment>
<dbReference type="Proteomes" id="UP000254266">
    <property type="component" value="Unassembled WGS sequence"/>
</dbReference>
<evidence type="ECO:0000313" key="4">
    <source>
        <dbReference type="Proteomes" id="UP000254266"/>
    </source>
</evidence>
<feature type="transmembrane region" description="Helical" evidence="1">
    <location>
        <begin position="152"/>
        <end position="172"/>
    </location>
</feature>